<proteinExistence type="inferred from homology"/>
<comment type="subcellular location">
    <subcellularLocation>
        <location evidence="2">Golgi apparatus</location>
        <location evidence="2">trans-Golgi network</location>
    </subcellularLocation>
</comment>
<dbReference type="PANTHER" id="PTHR15954">
    <property type="entry name" value="VACUOLAR PROTEIN SORTING-ASSOCIATED PROTEIN 51 HOMOLOG"/>
    <property type="match status" value="1"/>
</dbReference>
<comment type="function">
    <text evidence="2">Acts as component of the GARP complex that is involved in retrograde transport from early and late endosomes to the trans-Golgi network (TGN).</text>
</comment>
<keyword evidence="2" id="KW-0813">Transport</keyword>
<dbReference type="GO" id="GO:0016020">
    <property type="term" value="C:membrane"/>
    <property type="evidence" value="ECO:0007669"/>
    <property type="project" value="TreeGrafter"/>
</dbReference>
<name>G0U5K9_TRYVY</name>
<dbReference type="GO" id="GO:0032456">
    <property type="term" value="P:endocytic recycling"/>
    <property type="evidence" value="ECO:0007669"/>
    <property type="project" value="TreeGrafter"/>
</dbReference>
<dbReference type="GO" id="GO:0000938">
    <property type="term" value="C:GARP complex"/>
    <property type="evidence" value="ECO:0007669"/>
    <property type="project" value="UniProtKB-UniRule"/>
</dbReference>
<organism evidence="3">
    <name type="scientific">Trypanosoma vivax (strain Y486)</name>
    <dbReference type="NCBI Taxonomy" id="1055687"/>
    <lineage>
        <taxon>Eukaryota</taxon>
        <taxon>Discoba</taxon>
        <taxon>Euglenozoa</taxon>
        <taxon>Kinetoplastea</taxon>
        <taxon>Metakinetoplastina</taxon>
        <taxon>Trypanosomatida</taxon>
        <taxon>Trypanosomatidae</taxon>
        <taxon>Trypanosoma</taxon>
        <taxon>Duttonella</taxon>
    </lineage>
</organism>
<dbReference type="GO" id="GO:0042147">
    <property type="term" value="P:retrograde transport, endosome to Golgi"/>
    <property type="evidence" value="ECO:0007669"/>
    <property type="project" value="UniProtKB-UniRule"/>
</dbReference>
<keyword evidence="2" id="KW-0653">Protein transport</keyword>
<dbReference type="EMBL" id="HE573026">
    <property type="protein sequence ID" value="CCC51160.1"/>
    <property type="molecule type" value="Genomic_DNA"/>
</dbReference>
<gene>
    <name evidence="3" type="ORF">TVY486_1002130</name>
</gene>
<accession>G0U5K9</accession>
<comment type="similarity">
    <text evidence="1 2">Belongs to the VPS51 family.</text>
</comment>
<dbReference type="GO" id="GO:1990745">
    <property type="term" value="C:EARP complex"/>
    <property type="evidence" value="ECO:0007669"/>
    <property type="project" value="TreeGrafter"/>
</dbReference>
<dbReference type="GO" id="GO:0015031">
    <property type="term" value="P:protein transport"/>
    <property type="evidence" value="ECO:0007669"/>
    <property type="project" value="UniProtKB-UniRule"/>
</dbReference>
<protein>
    <recommendedName>
        <fullName evidence="2">Vacuolar protein sorting-associated protein 51 homolog</fullName>
    </recommendedName>
</protein>
<dbReference type="GO" id="GO:0048193">
    <property type="term" value="P:Golgi vesicle transport"/>
    <property type="evidence" value="ECO:0007669"/>
    <property type="project" value="TreeGrafter"/>
</dbReference>
<sequence>MSTDSFMRRERRRQQLRKFYGGPETVQEPSSVECASNESPELCVSSESFSLPKYAANILQSKELHEILEIDTKLVRSARRLDVELRELVYKNYSKFIAATETIRELRDSVTEMDVKLQTLSSNVESIDRVSSGISSKLQEHRSRIEQMVVKNRMVQKMEFLFGLPDAMRRCLEKQAHDDCVKYWVTGSGFLVKHSDIPSIAKVHKECEELARQLYDCLWNTVHTTPMDTLEAMDGVLPLVDSMRLLRTTSIFSRETGESAPDAFEKEIILILRRNIRMSFSDSVQGVLSSVKAALTIPNLAEMDLMKRSNVLQNVRVQEVLAQLKSYCSLFCHNSDRVCSLFNDGDDDSAAARTAEEVQIALCDVMKTVVTHMSELLVAVVESIACDTTVVSSAQGYFTSVFAALSQHLQYFATTFKTLGINHLGATQNEQDGQYATLVGTSVADILQRLALQLTKTAREEVCLQVNGNNDNILVETLHKEVASLAMKCFVYSSAANIAGHTCLSPLIEANVVPLADIQKQYMDTVRALMHRGVILFGQLHLHKAVSALAPFDAPDPTSAAAEHRGVEPPMREMVMGSGGHCTIYLKEGIFPVLNGVDAPTVSDKPQSCGSPICGSSLRHAGPGSGRSSGRPRVTKPIVNFNRQNVCSLQTSVDHIFSKQSKDSMILRTTPRECHPATVLACVVVYVMKGLVEYAREQTFSRCGFQCMQVNCTFLLHVLTSKVQVPAAVVSLTPSFFPPLSEWLRECSERSLLKAVPSLIDECCTCAYERCTEKLPLTAVVAERLVQSVLGAMEEQQQTTETGAVS</sequence>
<dbReference type="GO" id="GO:0005829">
    <property type="term" value="C:cytosol"/>
    <property type="evidence" value="ECO:0007669"/>
    <property type="project" value="GOC"/>
</dbReference>
<dbReference type="GO" id="GO:0007030">
    <property type="term" value="P:Golgi organization"/>
    <property type="evidence" value="ECO:0007669"/>
    <property type="project" value="UniProtKB-UniRule"/>
</dbReference>
<dbReference type="PANTHER" id="PTHR15954:SF4">
    <property type="entry name" value="VACUOLAR PROTEIN SORTING-ASSOCIATED PROTEIN 51 HOMOLOG"/>
    <property type="match status" value="1"/>
</dbReference>
<dbReference type="GO" id="GO:0007041">
    <property type="term" value="P:lysosomal transport"/>
    <property type="evidence" value="ECO:0007669"/>
    <property type="project" value="TreeGrafter"/>
</dbReference>
<dbReference type="InterPro" id="IPR014812">
    <property type="entry name" value="Vps51"/>
</dbReference>
<evidence type="ECO:0000313" key="3">
    <source>
        <dbReference type="EMBL" id="CCC51160.1"/>
    </source>
</evidence>
<evidence type="ECO:0000256" key="1">
    <source>
        <dbReference type="ARBA" id="ARBA00006080"/>
    </source>
</evidence>
<evidence type="ECO:0000256" key="2">
    <source>
        <dbReference type="RuleBase" id="RU368010"/>
    </source>
</evidence>
<dbReference type="Pfam" id="PF08700">
    <property type="entry name" value="VPS51_Exo84_N"/>
    <property type="match status" value="1"/>
</dbReference>
<dbReference type="AlphaFoldDB" id="G0U5K9"/>
<keyword evidence="2" id="KW-0333">Golgi apparatus</keyword>
<comment type="subunit">
    <text evidence="2">Component of the Golgi-associated retrograde protein (GARP) complex.</text>
</comment>
<dbReference type="GO" id="GO:0006869">
    <property type="term" value="P:lipid transport"/>
    <property type="evidence" value="ECO:0007669"/>
    <property type="project" value="UniProtKB-UniRule"/>
</dbReference>
<reference evidence="3" key="1">
    <citation type="journal article" date="2012" name="Proc. Natl. Acad. Sci. U.S.A.">
        <title>Antigenic diversity is generated by distinct evolutionary mechanisms in African trypanosome species.</title>
        <authorList>
            <person name="Jackson A.P."/>
            <person name="Berry A."/>
            <person name="Aslett M."/>
            <person name="Allison H.C."/>
            <person name="Burton P."/>
            <person name="Vavrova-Anderson J."/>
            <person name="Brown R."/>
            <person name="Browne H."/>
            <person name="Corton N."/>
            <person name="Hauser H."/>
            <person name="Gamble J."/>
            <person name="Gilderthorp R."/>
            <person name="Marcello L."/>
            <person name="McQuillan J."/>
            <person name="Otto T.D."/>
            <person name="Quail M.A."/>
            <person name="Sanders M.J."/>
            <person name="van Tonder A."/>
            <person name="Ginger M.L."/>
            <person name="Field M.C."/>
            <person name="Barry J.D."/>
            <person name="Hertz-Fowler C."/>
            <person name="Berriman M."/>
        </authorList>
    </citation>
    <scope>NUCLEOTIDE SEQUENCE</scope>
    <source>
        <strain evidence="3">Y486</strain>
    </source>
</reference>
<keyword evidence="2" id="KW-0445">Lipid transport</keyword>